<proteinExistence type="predicted"/>
<evidence type="ECO:0000313" key="1">
    <source>
        <dbReference type="EMBL" id="GID58271.1"/>
    </source>
</evidence>
<protein>
    <recommendedName>
        <fullName evidence="3">SnoaL-like domain-containing protein</fullName>
    </recommendedName>
</protein>
<organism evidence="1 2">
    <name type="scientific">Actinoplanes couchii</name>
    <dbReference type="NCBI Taxonomy" id="403638"/>
    <lineage>
        <taxon>Bacteria</taxon>
        <taxon>Bacillati</taxon>
        <taxon>Actinomycetota</taxon>
        <taxon>Actinomycetes</taxon>
        <taxon>Micromonosporales</taxon>
        <taxon>Micromonosporaceae</taxon>
        <taxon>Actinoplanes</taxon>
    </lineage>
</organism>
<keyword evidence="2" id="KW-1185">Reference proteome</keyword>
<comment type="caution">
    <text evidence="1">The sequence shown here is derived from an EMBL/GenBank/DDBJ whole genome shotgun (WGS) entry which is preliminary data.</text>
</comment>
<gene>
    <name evidence="1" type="ORF">Aco03nite_066750</name>
</gene>
<evidence type="ECO:0008006" key="3">
    <source>
        <dbReference type="Google" id="ProtNLM"/>
    </source>
</evidence>
<reference evidence="1 2" key="1">
    <citation type="submission" date="2021-01" db="EMBL/GenBank/DDBJ databases">
        <title>Whole genome shotgun sequence of Actinoplanes couchii NBRC 106145.</title>
        <authorList>
            <person name="Komaki H."/>
            <person name="Tamura T."/>
        </authorList>
    </citation>
    <scope>NUCLEOTIDE SEQUENCE [LARGE SCALE GENOMIC DNA]</scope>
    <source>
        <strain evidence="1 2">NBRC 106145</strain>
    </source>
</reference>
<dbReference type="RefSeq" id="WP_239145651.1">
    <property type="nucleotide sequence ID" value="NZ_BAAAQE010000006.1"/>
</dbReference>
<dbReference type="InterPro" id="IPR032710">
    <property type="entry name" value="NTF2-like_dom_sf"/>
</dbReference>
<accession>A0ABQ3XIF1</accession>
<sequence length="120" mass="13609">MGNRMDVVDFWVRSWTNDDLPGARRLLRPDVETEWNLDAPVDDEELLQVLHRIAAFADTVTVVARTDAVDGSALIYDLVGPFGTARLVEFLGVEDQEINEIRHVYDVTAIDRYFPGLYAN</sequence>
<evidence type="ECO:0000313" key="2">
    <source>
        <dbReference type="Proteomes" id="UP000612282"/>
    </source>
</evidence>
<dbReference type="Proteomes" id="UP000612282">
    <property type="component" value="Unassembled WGS sequence"/>
</dbReference>
<dbReference type="SUPFAM" id="SSF54427">
    <property type="entry name" value="NTF2-like"/>
    <property type="match status" value="1"/>
</dbReference>
<dbReference type="EMBL" id="BOMG01000083">
    <property type="protein sequence ID" value="GID58271.1"/>
    <property type="molecule type" value="Genomic_DNA"/>
</dbReference>
<name>A0ABQ3XIF1_9ACTN</name>
<dbReference type="Gene3D" id="3.10.450.50">
    <property type="match status" value="1"/>
</dbReference>